<dbReference type="Proteomes" id="UP000006906">
    <property type="component" value="Chromosome 13"/>
</dbReference>
<feature type="transmembrane region" description="Helical" evidence="1">
    <location>
        <begin position="26"/>
        <end position="47"/>
    </location>
</feature>
<dbReference type="AlphaFoldDB" id="A0A2K3CZN2"/>
<organism evidence="2 3">
    <name type="scientific">Chlamydomonas reinhardtii</name>
    <name type="common">Chlamydomonas smithii</name>
    <dbReference type="NCBI Taxonomy" id="3055"/>
    <lineage>
        <taxon>Eukaryota</taxon>
        <taxon>Viridiplantae</taxon>
        <taxon>Chlorophyta</taxon>
        <taxon>core chlorophytes</taxon>
        <taxon>Chlorophyceae</taxon>
        <taxon>CS clade</taxon>
        <taxon>Chlamydomonadales</taxon>
        <taxon>Chlamydomonadaceae</taxon>
        <taxon>Chlamydomonas</taxon>
    </lineage>
</organism>
<keyword evidence="1" id="KW-1133">Transmembrane helix</keyword>
<name>A0A2K3CZN2_CHLRE</name>
<proteinExistence type="predicted"/>
<keyword evidence="3" id="KW-1185">Reference proteome</keyword>
<dbReference type="RefSeq" id="XP_001693473.2">
    <property type="nucleotide sequence ID" value="XM_001693421.2"/>
</dbReference>
<dbReference type="PaxDb" id="3055-EDP08727"/>
<keyword evidence="1" id="KW-0812">Transmembrane</keyword>
<dbReference type="Gramene" id="PNW73742">
    <property type="protein sequence ID" value="PNW73742"/>
    <property type="gene ID" value="CHLRE_13g570851v5"/>
</dbReference>
<dbReference type="InParanoid" id="A0A2K3CZN2"/>
<evidence type="ECO:0000313" key="3">
    <source>
        <dbReference type="Proteomes" id="UP000006906"/>
    </source>
</evidence>
<gene>
    <name evidence="2" type="ORF">CHLRE_13g570851v5</name>
</gene>
<dbReference type="EMBL" id="CM008974">
    <property type="protein sequence ID" value="PNW73742.1"/>
    <property type="molecule type" value="Genomic_DNA"/>
</dbReference>
<dbReference type="KEGG" id="cre:CHLRE_13g570851v5"/>
<evidence type="ECO:0000313" key="2">
    <source>
        <dbReference type="EMBL" id="PNW73742.1"/>
    </source>
</evidence>
<accession>A0A2K3CZN2</accession>
<reference evidence="2 3" key="1">
    <citation type="journal article" date="2007" name="Science">
        <title>The Chlamydomonas genome reveals the evolution of key animal and plant functions.</title>
        <authorList>
            <person name="Merchant S.S."/>
            <person name="Prochnik S.E."/>
            <person name="Vallon O."/>
            <person name="Harris E.H."/>
            <person name="Karpowicz S.J."/>
            <person name="Witman G.B."/>
            <person name="Terry A."/>
            <person name="Salamov A."/>
            <person name="Fritz-Laylin L.K."/>
            <person name="Marechal-Drouard L."/>
            <person name="Marshall W.F."/>
            <person name="Qu L.H."/>
            <person name="Nelson D.R."/>
            <person name="Sanderfoot A.A."/>
            <person name="Spalding M.H."/>
            <person name="Kapitonov V.V."/>
            <person name="Ren Q."/>
            <person name="Ferris P."/>
            <person name="Lindquist E."/>
            <person name="Shapiro H."/>
            <person name="Lucas S.M."/>
            <person name="Grimwood J."/>
            <person name="Schmutz J."/>
            <person name="Cardol P."/>
            <person name="Cerutti H."/>
            <person name="Chanfreau G."/>
            <person name="Chen C.L."/>
            <person name="Cognat V."/>
            <person name="Croft M.T."/>
            <person name="Dent R."/>
            <person name="Dutcher S."/>
            <person name="Fernandez E."/>
            <person name="Fukuzawa H."/>
            <person name="Gonzalez-Ballester D."/>
            <person name="Gonzalez-Halphen D."/>
            <person name="Hallmann A."/>
            <person name="Hanikenne M."/>
            <person name="Hippler M."/>
            <person name="Inwood W."/>
            <person name="Jabbari K."/>
            <person name="Kalanon M."/>
            <person name="Kuras R."/>
            <person name="Lefebvre P.A."/>
            <person name="Lemaire S.D."/>
            <person name="Lobanov A.V."/>
            <person name="Lohr M."/>
            <person name="Manuell A."/>
            <person name="Meier I."/>
            <person name="Mets L."/>
            <person name="Mittag M."/>
            <person name="Mittelmeier T."/>
            <person name="Moroney J.V."/>
            <person name="Moseley J."/>
            <person name="Napoli C."/>
            <person name="Nedelcu A.M."/>
            <person name="Niyogi K."/>
            <person name="Novoselov S.V."/>
            <person name="Paulsen I.T."/>
            <person name="Pazour G."/>
            <person name="Purton S."/>
            <person name="Ral J.P."/>
            <person name="Riano-Pachon D.M."/>
            <person name="Riekhof W."/>
            <person name="Rymarquis L."/>
            <person name="Schroda M."/>
            <person name="Stern D."/>
            <person name="Umen J."/>
            <person name="Willows R."/>
            <person name="Wilson N."/>
            <person name="Zimmer S.L."/>
            <person name="Allmer J."/>
            <person name="Balk J."/>
            <person name="Bisova K."/>
            <person name="Chen C.J."/>
            <person name="Elias M."/>
            <person name="Gendler K."/>
            <person name="Hauser C."/>
            <person name="Lamb M.R."/>
            <person name="Ledford H."/>
            <person name="Long J.C."/>
            <person name="Minagawa J."/>
            <person name="Page M.D."/>
            <person name="Pan J."/>
            <person name="Pootakham W."/>
            <person name="Roje S."/>
            <person name="Rose A."/>
            <person name="Stahlberg E."/>
            <person name="Terauchi A.M."/>
            <person name="Yang P."/>
            <person name="Ball S."/>
            <person name="Bowler C."/>
            <person name="Dieckmann C.L."/>
            <person name="Gladyshev V.N."/>
            <person name="Green P."/>
            <person name="Jorgensen R."/>
            <person name="Mayfield S."/>
            <person name="Mueller-Roeber B."/>
            <person name="Rajamani S."/>
            <person name="Sayre R.T."/>
            <person name="Brokstein P."/>
            <person name="Dubchak I."/>
            <person name="Goodstein D."/>
            <person name="Hornick L."/>
            <person name="Huang Y.W."/>
            <person name="Jhaveri J."/>
            <person name="Luo Y."/>
            <person name="Martinez D."/>
            <person name="Ngau W.C."/>
            <person name="Otillar B."/>
            <person name="Poliakov A."/>
            <person name="Porter A."/>
            <person name="Szajkowski L."/>
            <person name="Werner G."/>
            <person name="Zhou K."/>
            <person name="Grigoriev I.V."/>
            <person name="Rokhsar D.S."/>
            <person name="Grossman A.R."/>
        </authorList>
    </citation>
    <scope>NUCLEOTIDE SEQUENCE [LARGE SCALE GENOMIC DNA]</scope>
    <source>
        <strain evidence="3">CC-503</strain>
    </source>
</reference>
<protein>
    <submittedName>
        <fullName evidence="2">Uncharacterized protein</fullName>
    </submittedName>
</protein>
<dbReference type="ExpressionAtlas" id="A0A2K3CZN2">
    <property type="expression patterns" value="baseline and differential"/>
</dbReference>
<evidence type="ECO:0000256" key="1">
    <source>
        <dbReference type="SAM" id="Phobius"/>
    </source>
</evidence>
<keyword evidence="1" id="KW-0472">Membrane</keyword>
<sequence length="101" mass="9973">MYPTVMKPFEAGSASDTVQQDNFNNALAAGASVAALGAIALGLTALLNAGSSTPAVDTEDFSAYDSLSSYAAKFSPRAAPAPVAAPVAEPVAVEAPAVASE</sequence>
<dbReference type="GeneID" id="5719133"/>